<comment type="caution">
    <text evidence="2">The sequence shown here is derived from an EMBL/GenBank/DDBJ whole genome shotgun (WGS) entry which is preliminary data.</text>
</comment>
<keyword evidence="3" id="KW-1185">Reference proteome</keyword>
<evidence type="ECO:0000256" key="1">
    <source>
        <dbReference type="SAM" id="MobiDB-lite"/>
    </source>
</evidence>
<protein>
    <submittedName>
        <fullName evidence="2">Uncharacterized protein</fullName>
    </submittedName>
</protein>
<dbReference type="AlphaFoldDB" id="A0A7W4VWM1"/>
<dbReference type="EMBL" id="JACHWR010000002">
    <property type="protein sequence ID" value="MBB3043131.1"/>
    <property type="molecule type" value="Genomic_DNA"/>
</dbReference>
<dbReference type="RefSeq" id="WP_183593017.1">
    <property type="nucleotide sequence ID" value="NZ_JACHWR010000002.1"/>
</dbReference>
<evidence type="ECO:0000313" key="3">
    <source>
        <dbReference type="Proteomes" id="UP000589626"/>
    </source>
</evidence>
<sequence>MAVDGDASLGTGAVVRADVLARLLGLRLLRLEADIVLAPAGPPARAAPGREAATDVPVEAPAPPGRRTRSSARWALDVGPPRDDEAAGAGHLGDARRLLAEADALLADRVEVR</sequence>
<feature type="region of interest" description="Disordered" evidence="1">
    <location>
        <begin position="40"/>
        <end position="90"/>
    </location>
</feature>
<accession>A0A7W4VWM1</accession>
<proteinExistence type="predicted"/>
<dbReference type="Proteomes" id="UP000589626">
    <property type="component" value="Unassembled WGS sequence"/>
</dbReference>
<organism evidence="2 3">
    <name type="scientific">Nocardioides soli</name>
    <dbReference type="NCBI Taxonomy" id="1036020"/>
    <lineage>
        <taxon>Bacteria</taxon>
        <taxon>Bacillati</taxon>
        <taxon>Actinomycetota</taxon>
        <taxon>Actinomycetes</taxon>
        <taxon>Propionibacteriales</taxon>
        <taxon>Nocardioidaceae</taxon>
        <taxon>Nocardioides</taxon>
    </lineage>
</organism>
<reference evidence="2 3" key="1">
    <citation type="submission" date="2020-08" db="EMBL/GenBank/DDBJ databases">
        <title>Sequencing the genomes of 1000 actinobacteria strains.</title>
        <authorList>
            <person name="Klenk H.-P."/>
        </authorList>
    </citation>
    <scope>NUCLEOTIDE SEQUENCE [LARGE SCALE GENOMIC DNA]</scope>
    <source>
        <strain evidence="2 3">DSM 105498</strain>
    </source>
</reference>
<evidence type="ECO:0000313" key="2">
    <source>
        <dbReference type="EMBL" id="MBB3043131.1"/>
    </source>
</evidence>
<name>A0A7W4VWM1_9ACTN</name>
<gene>
    <name evidence="2" type="ORF">FHU40_002949</name>
</gene>